<accession>A0ABQ9UES9</accession>
<gene>
    <name evidence="1" type="ORF">P7K49_026999</name>
</gene>
<reference evidence="1 2" key="1">
    <citation type="submission" date="2023-05" db="EMBL/GenBank/DDBJ databases">
        <title>B98-5 Cell Line De Novo Hybrid Assembly: An Optical Mapping Approach.</title>
        <authorList>
            <person name="Kananen K."/>
            <person name="Auerbach J.A."/>
            <person name="Kautto E."/>
            <person name="Blachly J.S."/>
        </authorList>
    </citation>
    <scope>NUCLEOTIDE SEQUENCE [LARGE SCALE GENOMIC DNA]</scope>
    <source>
        <strain evidence="1">B95-8</strain>
        <tissue evidence="1">Cell line</tissue>
    </source>
</reference>
<proteinExistence type="predicted"/>
<evidence type="ECO:0000313" key="2">
    <source>
        <dbReference type="Proteomes" id="UP001266305"/>
    </source>
</evidence>
<organism evidence="1 2">
    <name type="scientific">Saguinus oedipus</name>
    <name type="common">Cotton-top tamarin</name>
    <name type="synonym">Oedipomidas oedipus</name>
    <dbReference type="NCBI Taxonomy" id="9490"/>
    <lineage>
        <taxon>Eukaryota</taxon>
        <taxon>Metazoa</taxon>
        <taxon>Chordata</taxon>
        <taxon>Craniata</taxon>
        <taxon>Vertebrata</taxon>
        <taxon>Euteleostomi</taxon>
        <taxon>Mammalia</taxon>
        <taxon>Eutheria</taxon>
        <taxon>Euarchontoglires</taxon>
        <taxon>Primates</taxon>
        <taxon>Haplorrhini</taxon>
        <taxon>Platyrrhini</taxon>
        <taxon>Cebidae</taxon>
        <taxon>Callitrichinae</taxon>
        <taxon>Saguinus</taxon>
    </lineage>
</organism>
<protein>
    <submittedName>
        <fullName evidence="1">Uncharacterized protein</fullName>
    </submittedName>
</protein>
<dbReference type="Proteomes" id="UP001266305">
    <property type="component" value="Unassembled WGS sequence"/>
</dbReference>
<name>A0ABQ9UES9_SAGOE</name>
<comment type="caution">
    <text evidence="1">The sequence shown here is derived from an EMBL/GenBank/DDBJ whole genome shotgun (WGS) entry which is preliminary data.</text>
</comment>
<evidence type="ECO:0000313" key="1">
    <source>
        <dbReference type="EMBL" id="KAK2095583.1"/>
    </source>
</evidence>
<sequence length="145" mass="16119">MHEGSAFWTFLRLPRDPRGSSLMGADGCLYQQIHCLAQKHRAHSSIRPLRGTASCCCYQKGEIIHSRKTNATLDIQEPSSTSGPLRCFGDHTPTTVTPAQSSSQDFSSWEPLSMINMGRRDLKGLLVLLKMLTRQCECGEAMCNM</sequence>
<dbReference type="EMBL" id="JASSZA010000013">
    <property type="protein sequence ID" value="KAK2095583.1"/>
    <property type="molecule type" value="Genomic_DNA"/>
</dbReference>
<keyword evidence="2" id="KW-1185">Reference proteome</keyword>